<sequence length="485" mass="51571">MAISFDNIPATLRNPGTYIEFNNELAGASSTMFKVAIAGQRLNTGTQAAGIPVRVTDPTQATALFGQGSMLAGQCAAFLNANTDTEMWAIALDDNASGTAAAGSITVATAPISAGTVALYVGGTRLSVGVSAGDSVATVASSIAAQINAALDLPVTASAADAVVTVTARHKGEVFNGLDLRASFYDEAMPSGLTLSFANLSGGAGNPDVSVALDAMGDEWFNWMVCPFTDTANLVSLETELGDRFGPMRQIGCRAFIAFAGTHGETGTFGSKRNSPHVSCMATGTSPTPTYLVSAINAAVAAKALAIDPARPLQTLVLKGMLAPSRHQRWSQSERNLLLFDGISTFTVGSDGTCRIERQITMYQNNASGLSDASYLDICTPETLERIRYEQRLMISQHYPRHKLASDGTQYGAGQAIVTPQIIRGQLLSLYRSMEQKGWVEDFDTYTEKLIVERDADDANRLNWRDTPNLVNQLRVSAGKQQFII</sequence>
<dbReference type="Pfam" id="PF17482">
    <property type="entry name" value="Phage_sheath_1C"/>
    <property type="match status" value="1"/>
</dbReference>
<evidence type="ECO:0000259" key="2">
    <source>
        <dbReference type="Pfam" id="PF04984"/>
    </source>
</evidence>
<dbReference type="InterPro" id="IPR007067">
    <property type="entry name" value="Tail_sheath"/>
</dbReference>
<dbReference type="InterPro" id="IPR020287">
    <property type="entry name" value="Tail_sheath_C"/>
</dbReference>
<dbReference type="Pfam" id="PF04984">
    <property type="entry name" value="Phage_sheath_1"/>
    <property type="match status" value="1"/>
</dbReference>
<feature type="domain" description="Tail sheath protein subtilisin-like" evidence="2">
    <location>
        <begin position="202"/>
        <end position="362"/>
    </location>
</feature>
<reference evidence="4 5" key="1">
    <citation type="submission" date="2016-06" db="EMBL/GenBank/DDBJ databases">
        <authorList>
            <person name="Kjaerup R.B."/>
            <person name="Dalgaard T.S."/>
            <person name="Juul-Madsen H.R."/>
        </authorList>
    </citation>
    <scope>NUCLEOTIDE SEQUENCE [LARGE SCALE GENOMIC DNA]</scope>
    <source>
        <strain evidence="4 5">CECT 8886</strain>
    </source>
</reference>
<dbReference type="Proteomes" id="UP000092544">
    <property type="component" value="Unassembled WGS sequence"/>
</dbReference>
<proteinExistence type="inferred from homology"/>
<dbReference type="OrthoDB" id="5442644at2"/>
<organism evidence="4 5">
    <name type="scientific">Marinomonas spartinae</name>
    <dbReference type="NCBI Taxonomy" id="1792290"/>
    <lineage>
        <taxon>Bacteria</taxon>
        <taxon>Pseudomonadati</taxon>
        <taxon>Pseudomonadota</taxon>
        <taxon>Gammaproteobacteria</taxon>
        <taxon>Oceanospirillales</taxon>
        <taxon>Oceanospirillaceae</taxon>
        <taxon>Marinomonas</taxon>
    </lineage>
</organism>
<evidence type="ECO:0000313" key="4">
    <source>
        <dbReference type="EMBL" id="SBS30471.1"/>
    </source>
</evidence>
<gene>
    <name evidence="4" type="ORF">MSP8886_01823</name>
</gene>
<dbReference type="InterPro" id="IPR035089">
    <property type="entry name" value="Phage_sheath_subtilisin"/>
</dbReference>
<dbReference type="RefSeq" id="WP_067015277.1">
    <property type="nucleotide sequence ID" value="NZ_FLOB01000003.1"/>
</dbReference>
<evidence type="ECO:0000256" key="1">
    <source>
        <dbReference type="ARBA" id="ARBA00008005"/>
    </source>
</evidence>
<dbReference type="PIRSF" id="PIRSF007349">
    <property type="entry name" value="Tsp_L"/>
    <property type="match status" value="1"/>
</dbReference>
<dbReference type="STRING" id="1792290.MSP8886_01823"/>
<evidence type="ECO:0000259" key="3">
    <source>
        <dbReference type="Pfam" id="PF17482"/>
    </source>
</evidence>
<accession>A0A1A8TDP1</accession>
<dbReference type="AlphaFoldDB" id="A0A1A8TDP1"/>
<protein>
    <submittedName>
        <fullName evidence="4">Phage tail sheath protein</fullName>
    </submittedName>
</protein>
<name>A0A1A8TDP1_9GAMM</name>
<dbReference type="EMBL" id="FLOB01000003">
    <property type="protein sequence ID" value="SBS30471.1"/>
    <property type="molecule type" value="Genomic_DNA"/>
</dbReference>
<feature type="domain" description="Tail sheath protein C-terminal" evidence="3">
    <location>
        <begin position="371"/>
        <end position="483"/>
    </location>
</feature>
<comment type="similarity">
    <text evidence="1">Belongs to the myoviridae tail sheath protein family.</text>
</comment>
<keyword evidence="5" id="KW-1185">Reference proteome</keyword>
<evidence type="ECO:0000313" key="5">
    <source>
        <dbReference type="Proteomes" id="UP000092544"/>
    </source>
</evidence>